<dbReference type="AlphaFoldDB" id="N0BE66"/>
<proteinExistence type="inferred from homology"/>
<comment type="similarity">
    <text evidence="8 9">Belongs to the TonB-dependent receptor family.</text>
</comment>
<dbReference type="InterPro" id="IPR012910">
    <property type="entry name" value="Plug_dom"/>
</dbReference>
<feature type="domain" description="TonB-dependent receptor plug" evidence="13">
    <location>
        <begin position="124"/>
        <end position="228"/>
    </location>
</feature>
<organism evidence="14 15">
    <name type="scientific">Hyphomicrobium denitrificans 1NES1</name>
    <dbReference type="NCBI Taxonomy" id="670307"/>
    <lineage>
        <taxon>Bacteria</taxon>
        <taxon>Pseudomonadati</taxon>
        <taxon>Pseudomonadota</taxon>
        <taxon>Alphaproteobacteria</taxon>
        <taxon>Hyphomicrobiales</taxon>
        <taxon>Hyphomicrobiaceae</taxon>
        <taxon>Hyphomicrobium</taxon>
    </lineage>
</organism>
<keyword evidence="14" id="KW-0675">Receptor</keyword>
<evidence type="ECO:0000259" key="13">
    <source>
        <dbReference type="Pfam" id="PF07715"/>
    </source>
</evidence>
<feature type="chain" id="PRO_5004105995" evidence="11">
    <location>
        <begin position="23"/>
        <end position="766"/>
    </location>
</feature>
<evidence type="ECO:0000256" key="5">
    <source>
        <dbReference type="ARBA" id="ARBA00023077"/>
    </source>
</evidence>
<evidence type="ECO:0000259" key="12">
    <source>
        <dbReference type="Pfam" id="PF00593"/>
    </source>
</evidence>
<gene>
    <name evidence="14" type="ORF">HYPDE_33713</name>
</gene>
<evidence type="ECO:0000313" key="14">
    <source>
        <dbReference type="EMBL" id="AGK58415.1"/>
    </source>
</evidence>
<evidence type="ECO:0000256" key="1">
    <source>
        <dbReference type="ARBA" id="ARBA00004571"/>
    </source>
</evidence>
<dbReference type="GO" id="GO:0009279">
    <property type="term" value="C:cell outer membrane"/>
    <property type="evidence" value="ECO:0007669"/>
    <property type="project" value="UniProtKB-SubCell"/>
</dbReference>
<evidence type="ECO:0000256" key="10">
    <source>
        <dbReference type="SAM" id="MobiDB-lite"/>
    </source>
</evidence>
<dbReference type="InterPro" id="IPR000531">
    <property type="entry name" value="Beta-barrel_TonB"/>
</dbReference>
<keyword evidence="7 8" id="KW-0998">Cell outer membrane</keyword>
<feature type="signal peptide" evidence="11">
    <location>
        <begin position="1"/>
        <end position="22"/>
    </location>
</feature>
<dbReference type="PROSITE" id="PS52016">
    <property type="entry name" value="TONB_DEPENDENT_REC_3"/>
    <property type="match status" value="1"/>
</dbReference>
<dbReference type="RefSeq" id="WP_015598440.1">
    <property type="nucleotide sequence ID" value="NC_021172.1"/>
</dbReference>
<dbReference type="PANTHER" id="PTHR30069:SF40">
    <property type="entry name" value="TONB-DEPENDENT RECEPTOR NMB0964-RELATED"/>
    <property type="match status" value="1"/>
</dbReference>
<dbReference type="GO" id="GO:0044718">
    <property type="term" value="P:siderophore transmembrane transport"/>
    <property type="evidence" value="ECO:0007669"/>
    <property type="project" value="TreeGrafter"/>
</dbReference>
<dbReference type="Gene3D" id="2.170.130.10">
    <property type="entry name" value="TonB-dependent receptor, plug domain"/>
    <property type="match status" value="1"/>
</dbReference>
<dbReference type="SUPFAM" id="SSF56935">
    <property type="entry name" value="Porins"/>
    <property type="match status" value="1"/>
</dbReference>
<dbReference type="Proteomes" id="UP000005952">
    <property type="component" value="Chromosome"/>
</dbReference>
<sequence>MRACIGLTAAAVVLGSATQAVGQEAQTQQTEQTHPLSSTGQAAQSGSGSSAAALPPVVVIAPKKPPSSKKKQRVAKKNAPSGDEKTAAAKPVAIPATPSQQSGGDGALSAATLLPPPGTLISSQTSTAATTITTARDILPTHGATITDTLDRQPGVGGSTFAPGANRPIIRGLDNNRVRIQENGVATGDVSDISEDHAYPIDPYSADSVTVTRGPATVRYGSQAIGGIVSAENQRIPTYMPEGRFAAQIMGGLSSVDDGSDGAFKVTAGSEGFVMHADGFDRHASDYDTPEGRQENSFVDSHGASVGGSYVWHDGFFGVSYTRFDSLYAIPRIESAEEKSRIDMGQDKITARGEWRTPELGIAAVRAWFGWDNYAHNELDFDADKNADTVGSRFTNKYTEGRLEVESVPVMTAVGALTSTAGIQVSNRKLVGVSFEGDSLLEPNTTDSIGGYLFEDLHITKPLHLQAGFRIEHDDVHGKMYDDIADPMSSNLVSQNKAFDPKSASLGLLYDLPAGVVARLTGQYAERAPVAQELFSKGAHDATGTFEIGNPNIGIETSKSIELGFNKAVGRWRFDTSAHYTKFDGYIFRDLTGRKCDDTIDSCGVSGDLDEVIFNQRDATFYGVELAAEYDIAHIWRGIWGVSGQYDFVHAEFSDGEYVPRMPPHRIGGGLYYRDDAWQARFTSLYAFNQDEIAPHETPTAGYTLVNAEVSYTMALNGDGAVAPKLIIGLKGENLLNDDIRNSASFKKDEALQPGANVRLFGTLAY</sequence>
<dbReference type="GO" id="GO:0015344">
    <property type="term" value="F:siderophore uptake transmembrane transporter activity"/>
    <property type="evidence" value="ECO:0007669"/>
    <property type="project" value="TreeGrafter"/>
</dbReference>
<evidence type="ECO:0000256" key="11">
    <source>
        <dbReference type="SAM" id="SignalP"/>
    </source>
</evidence>
<dbReference type="Pfam" id="PF00593">
    <property type="entry name" value="TonB_dep_Rec_b-barrel"/>
    <property type="match status" value="1"/>
</dbReference>
<dbReference type="eggNOG" id="COG4206">
    <property type="taxonomic scope" value="Bacteria"/>
</dbReference>
<keyword evidence="15" id="KW-1185">Reference proteome</keyword>
<dbReference type="HOGENOM" id="CLU_008287_10_1_5"/>
<feature type="compositionally biased region" description="Basic residues" evidence="10">
    <location>
        <begin position="66"/>
        <end position="76"/>
    </location>
</feature>
<keyword evidence="2 8" id="KW-0813">Transport</keyword>
<dbReference type="InterPro" id="IPR039426">
    <property type="entry name" value="TonB-dep_rcpt-like"/>
</dbReference>
<reference evidence="14 15" key="1">
    <citation type="journal article" date="2013" name="Genome Announc.">
        <title>Genome sequences for three denitrifying bacterial strains isolated from a uranium- and nitrate-contaminated subsurface environment.</title>
        <authorList>
            <person name="Venkatramanan R."/>
            <person name="Prakash O."/>
            <person name="Woyke T."/>
            <person name="Chain P."/>
            <person name="Goodwin L.A."/>
            <person name="Watson D."/>
            <person name="Brooks S."/>
            <person name="Kostka J.E."/>
            <person name="Green S.J."/>
        </authorList>
    </citation>
    <scope>NUCLEOTIDE SEQUENCE [LARGE SCALE GENOMIC DNA]</scope>
    <source>
        <strain evidence="14 15">1NES1</strain>
    </source>
</reference>
<evidence type="ECO:0000256" key="2">
    <source>
        <dbReference type="ARBA" id="ARBA00022448"/>
    </source>
</evidence>
<evidence type="ECO:0000256" key="4">
    <source>
        <dbReference type="ARBA" id="ARBA00022692"/>
    </source>
</evidence>
<dbReference type="PANTHER" id="PTHR30069">
    <property type="entry name" value="TONB-DEPENDENT OUTER MEMBRANE RECEPTOR"/>
    <property type="match status" value="1"/>
</dbReference>
<feature type="region of interest" description="Disordered" evidence="10">
    <location>
        <begin position="24"/>
        <end position="108"/>
    </location>
</feature>
<evidence type="ECO:0000256" key="9">
    <source>
        <dbReference type="RuleBase" id="RU003357"/>
    </source>
</evidence>
<comment type="subcellular location">
    <subcellularLocation>
        <location evidence="1 8">Cell outer membrane</location>
        <topology evidence="1 8">Multi-pass membrane protein</topology>
    </subcellularLocation>
</comment>
<name>N0BE66_9HYPH</name>
<evidence type="ECO:0000256" key="3">
    <source>
        <dbReference type="ARBA" id="ARBA00022452"/>
    </source>
</evidence>
<evidence type="ECO:0000256" key="8">
    <source>
        <dbReference type="PROSITE-ProRule" id="PRU01360"/>
    </source>
</evidence>
<keyword evidence="3 8" id="KW-1134">Transmembrane beta strand</keyword>
<dbReference type="InterPro" id="IPR037066">
    <property type="entry name" value="Plug_dom_sf"/>
</dbReference>
<evidence type="ECO:0000256" key="7">
    <source>
        <dbReference type="ARBA" id="ARBA00023237"/>
    </source>
</evidence>
<dbReference type="InterPro" id="IPR036942">
    <property type="entry name" value="Beta-barrel_TonB_sf"/>
</dbReference>
<accession>N0BE66</accession>
<keyword evidence="6 8" id="KW-0472">Membrane</keyword>
<dbReference type="Gene3D" id="2.40.170.20">
    <property type="entry name" value="TonB-dependent receptor, beta-barrel domain"/>
    <property type="match status" value="1"/>
</dbReference>
<dbReference type="STRING" id="670307.HYPDE_33713"/>
<evidence type="ECO:0000256" key="6">
    <source>
        <dbReference type="ARBA" id="ARBA00023136"/>
    </source>
</evidence>
<dbReference type="KEGG" id="hdt:HYPDE_33713"/>
<keyword evidence="4 8" id="KW-0812">Transmembrane</keyword>
<dbReference type="EMBL" id="CP005587">
    <property type="protein sequence ID" value="AGK58415.1"/>
    <property type="molecule type" value="Genomic_DNA"/>
</dbReference>
<feature type="compositionally biased region" description="Low complexity" evidence="10">
    <location>
        <begin position="24"/>
        <end position="62"/>
    </location>
</feature>
<evidence type="ECO:0000313" key="15">
    <source>
        <dbReference type="Proteomes" id="UP000005952"/>
    </source>
</evidence>
<dbReference type="Pfam" id="PF07715">
    <property type="entry name" value="Plug"/>
    <property type="match status" value="1"/>
</dbReference>
<feature type="domain" description="TonB-dependent receptor-like beta-barrel" evidence="12">
    <location>
        <begin position="285"/>
        <end position="715"/>
    </location>
</feature>
<protein>
    <submittedName>
        <fullName evidence="14">TonB-dependent receptor</fullName>
    </submittedName>
</protein>
<keyword evidence="11" id="KW-0732">Signal</keyword>
<keyword evidence="5 9" id="KW-0798">TonB box</keyword>